<sequence>MSDISTAWLKPYLEGKEREKMRLLYFTDTHLRGNTPQSRLDNLPETLKSKLEEVVKLAADLKVDYILHGGDFFDSPSPSLAVSGDLLECFRQFSCPVYAISGNHDLFGGNIHSLNRTLLGFLHRLGFIRLVLPGEKIYLKKHDTVLQLTGQPYHYEIDQRDPHLDYAVKKENADLALHMVHGMLLERPLPKEANFTLIDRIKDTEADITLCGHYHSGLGIIEKEGKIFANPGALVRLSNDKQEMTRRVGVILVKLEGEKPVCEFIPLISARPGNEVLTREEIEHRSDLRIKLANFIKEVRQNAEFERMNARRIIEEIARGEAIDKEAKEEALKRIAWVEEELRSKRVREIR</sequence>
<dbReference type="InterPro" id="IPR004843">
    <property type="entry name" value="Calcineurin-like_PHP"/>
</dbReference>
<keyword evidence="3" id="KW-1185">Reference proteome</keyword>
<protein>
    <submittedName>
        <fullName evidence="2">DNA repair exonuclease SbcCD nuclease subunit</fullName>
    </submittedName>
</protein>
<proteinExistence type="predicted"/>
<dbReference type="PANTHER" id="PTHR30337:SF0">
    <property type="entry name" value="NUCLEASE SBCCD SUBUNIT D"/>
    <property type="match status" value="1"/>
</dbReference>
<name>A0A1M5PFH6_9FIRM</name>
<dbReference type="PANTHER" id="PTHR30337">
    <property type="entry name" value="COMPONENT OF ATP-DEPENDENT DSDNA EXONUCLEASE"/>
    <property type="match status" value="1"/>
</dbReference>
<dbReference type="AlphaFoldDB" id="A0A1M5PFH6"/>
<keyword evidence="2" id="KW-0540">Nuclease</keyword>
<dbReference type="GO" id="GO:0004527">
    <property type="term" value="F:exonuclease activity"/>
    <property type="evidence" value="ECO:0007669"/>
    <property type="project" value="UniProtKB-KW"/>
</dbReference>
<dbReference type="RefSeq" id="WP_200774228.1">
    <property type="nucleotide sequence ID" value="NZ_FQWY01000022.1"/>
</dbReference>
<evidence type="ECO:0000313" key="3">
    <source>
        <dbReference type="Proteomes" id="UP000242329"/>
    </source>
</evidence>
<dbReference type="STRING" id="1123382.SAMN02745221_01446"/>
<accession>A0A1M5PFH6</accession>
<gene>
    <name evidence="2" type="ORF">SAMN02745221_01446</name>
</gene>
<dbReference type="InterPro" id="IPR029052">
    <property type="entry name" value="Metallo-depent_PP-like"/>
</dbReference>
<organism evidence="2 3">
    <name type="scientific">Thermosyntropha lipolytica DSM 11003</name>
    <dbReference type="NCBI Taxonomy" id="1123382"/>
    <lineage>
        <taxon>Bacteria</taxon>
        <taxon>Bacillati</taxon>
        <taxon>Bacillota</taxon>
        <taxon>Clostridia</taxon>
        <taxon>Eubacteriales</taxon>
        <taxon>Syntrophomonadaceae</taxon>
        <taxon>Thermosyntropha</taxon>
    </lineage>
</organism>
<evidence type="ECO:0000259" key="1">
    <source>
        <dbReference type="Pfam" id="PF00149"/>
    </source>
</evidence>
<reference evidence="3" key="1">
    <citation type="submission" date="2016-11" db="EMBL/GenBank/DDBJ databases">
        <authorList>
            <person name="Varghese N."/>
            <person name="Submissions S."/>
        </authorList>
    </citation>
    <scope>NUCLEOTIDE SEQUENCE [LARGE SCALE GENOMIC DNA]</scope>
    <source>
        <strain evidence="3">DSM 11003</strain>
    </source>
</reference>
<evidence type="ECO:0000313" key="2">
    <source>
        <dbReference type="EMBL" id="SHH00013.1"/>
    </source>
</evidence>
<dbReference type="Pfam" id="PF00149">
    <property type="entry name" value="Metallophos"/>
    <property type="match status" value="1"/>
</dbReference>
<keyword evidence="2" id="KW-0378">Hydrolase</keyword>
<dbReference type="Gene3D" id="3.60.21.10">
    <property type="match status" value="1"/>
</dbReference>
<feature type="domain" description="Calcineurin-like phosphoesterase" evidence="1">
    <location>
        <begin position="21"/>
        <end position="216"/>
    </location>
</feature>
<keyword evidence="2" id="KW-0269">Exonuclease</keyword>
<dbReference type="SUPFAM" id="SSF56300">
    <property type="entry name" value="Metallo-dependent phosphatases"/>
    <property type="match status" value="1"/>
</dbReference>
<dbReference type="InterPro" id="IPR050535">
    <property type="entry name" value="DNA_Repair-Maintenance_Comp"/>
</dbReference>
<dbReference type="Proteomes" id="UP000242329">
    <property type="component" value="Unassembled WGS sequence"/>
</dbReference>
<dbReference type="EMBL" id="FQWY01000022">
    <property type="protein sequence ID" value="SHH00013.1"/>
    <property type="molecule type" value="Genomic_DNA"/>
</dbReference>